<keyword evidence="2" id="KW-1185">Reference proteome</keyword>
<organism evidence="1 2">
    <name type="scientific">Pleurodeles waltl</name>
    <name type="common">Iberian ribbed newt</name>
    <dbReference type="NCBI Taxonomy" id="8319"/>
    <lineage>
        <taxon>Eukaryota</taxon>
        <taxon>Metazoa</taxon>
        <taxon>Chordata</taxon>
        <taxon>Craniata</taxon>
        <taxon>Vertebrata</taxon>
        <taxon>Euteleostomi</taxon>
        <taxon>Amphibia</taxon>
        <taxon>Batrachia</taxon>
        <taxon>Caudata</taxon>
        <taxon>Salamandroidea</taxon>
        <taxon>Salamandridae</taxon>
        <taxon>Pleurodelinae</taxon>
        <taxon>Pleurodeles</taxon>
    </lineage>
</organism>
<dbReference type="AlphaFoldDB" id="A0AAV7R5W0"/>
<evidence type="ECO:0000313" key="1">
    <source>
        <dbReference type="EMBL" id="KAJ1147916.1"/>
    </source>
</evidence>
<gene>
    <name evidence="1" type="ORF">NDU88_000757</name>
</gene>
<comment type="caution">
    <text evidence="1">The sequence shown here is derived from an EMBL/GenBank/DDBJ whole genome shotgun (WGS) entry which is preliminary data.</text>
</comment>
<accession>A0AAV7R5W0</accession>
<sequence length="108" mass="11335">MAEEAGCSPGRGPALLGLEHVTRDGGVTAEDGGGGRVSNVVSPVIQRPVPYFPHIREWDYISHRPLSYSGLCLTSRISGNGIISRIDPCPTAACALLPAYPGMGLYLA</sequence>
<name>A0AAV7R5W0_PLEWA</name>
<reference evidence="1" key="1">
    <citation type="journal article" date="2022" name="bioRxiv">
        <title>Sequencing and chromosome-scale assembly of the giantPleurodeles waltlgenome.</title>
        <authorList>
            <person name="Brown T."/>
            <person name="Elewa A."/>
            <person name="Iarovenko S."/>
            <person name="Subramanian E."/>
            <person name="Araus A.J."/>
            <person name="Petzold A."/>
            <person name="Susuki M."/>
            <person name="Suzuki K.-i.T."/>
            <person name="Hayashi T."/>
            <person name="Toyoda A."/>
            <person name="Oliveira C."/>
            <person name="Osipova E."/>
            <person name="Leigh N.D."/>
            <person name="Simon A."/>
            <person name="Yun M.H."/>
        </authorList>
    </citation>
    <scope>NUCLEOTIDE SEQUENCE</scope>
    <source>
        <strain evidence="1">20211129_DDA</strain>
        <tissue evidence="1">Liver</tissue>
    </source>
</reference>
<dbReference type="EMBL" id="JANPWB010000009">
    <property type="protein sequence ID" value="KAJ1147916.1"/>
    <property type="molecule type" value="Genomic_DNA"/>
</dbReference>
<proteinExistence type="predicted"/>
<protein>
    <submittedName>
        <fullName evidence="1">Uncharacterized protein</fullName>
    </submittedName>
</protein>
<evidence type="ECO:0000313" key="2">
    <source>
        <dbReference type="Proteomes" id="UP001066276"/>
    </source>
</evidence>
<dbReference type="Proteomes" id="UP001066276">
    <property type="component" value="Chromosome 5"/>
</dbReference>